<keyword evidence="11" id="KW-1185">Reference proteome</keyword>
<dbReference type="GO" id="GO:0005829">
    <property type="term" value="C:cytosol"/>
    <property type="evidence" value="ECO:0007669"/>
    <property type="project" value="TreeGrafter"/>
</dbReference>
<dbReference type="OMA" id="WSESVIL"/>
<reference evidence="10 11" key="1">
    <citation type="journal article" date="2013" name="Curr. Biol.">
        <title>The Genome of the Foraminiferan Reticulomyxa filosa.</title>
        <authorList>
            <person name="Glockner G."/>
            <person name="Hulsmann N."/>
            <person name="Schleicher M."/>
            <person name="Noegel A.A."/>
            <person name="Eichinger L."/>
            <person name="Gallinger C."/>
            <person name="Pawlowski J."/>
            <person name="Sierra R."/>
            <person name="Euteneuer U."/>
            <person name="Pillet L."/>
            <person name="Moustafa A."/>
            <person name="Platzer M."/>
            <person name="Groth M."/>
            <person name="Szafranski K."/>
            <person name="Schliwa M."/>
        </authorList>
    </citation>
    <scope>NUCLEOTIDE SEQUENCE [LARGE SCALE GENOMIC DNA]</scope>
</reference>
<dbReference type="GO" id="GO:0005634">
    <property type="term" value="C:nucleus"/>
    <property type="evidence" value="ECO:0007669"/>
    <property type="project" value="TreeGrafter"/>
</dbReference>
<proteinExistence type="inferred from homology"/>
<protein>
    <recommendedName>
        <fullName evidence="4 8">Protein N-terminal glutamine amidohydrolase</fullName>
        <ecNumber evidence="3 8">3.5.1.122</ecNumber>
    </recommendedName>
    <alternativeName>
        <fullName evidence="6 8">Protein NH2-terminal glutamine deamidase</fullName>
    </alternativeName>
</protein>
<evidence type="ECO:0000313" key="10">
    <source>
        <dbReference type="EMBL" id="ETO23247.1"/>
    </source>
</evidence>
<dbReference type="EMBL" id="ASPP01010087">
    <property type="protein sequence ID" value="ETO23247.1"/>
    <property type="molecule type" value="Genomic_DNA"/>
</dbReference>
<gene>
    <name evidence="10" type="ORF">RFI_13936</name>
</gene>
<dbReference type="Gene3D" id="3.10.620.10">
    <property type="entry name" value="Protein N-terminal glutamine amidohydrolase, alpha beta roll"/>
    <property type="match status" value="1"/>
</dbReference>
<dbReference type="EC" id="3.5.1.122" evidence="3 8"/>
<dbReference type="GO" id="GO:0008418">
    <property type="term" value="F:protein-N-terminal asparagine amidohydrolase activity"/>
    <property type="evidence" value="ECO:0007669"/>
    <property type="project" value="UniProtKB-UniRule"/>
</dbReference>
<evidence type="ECO:0000256" key="1">
    <source>
        <dbReference type="ARBA" id="ARBA00008985"/>
    </source>
</evidence>
<dbReference type="Proteomes" id="UP000023152">
    <property type="component" value="Unassembled WGS sequence"/>
</dbReference>
<evidence type="ECO:0000256" key="6">
    <source>
        <dbReference type="ARBA" id="ARBA00029677"/>
    </source>
</evidence>
<dbReference type="InterPro" id="IPR037132">
    <property type="entry name" value="N_Gln_amidohydro_ab_roll_sf"/>
</dbReference>
<dbReference type="OrthoDB" id="191192at2759"/>
<evidence type="ECO:0000256" key="5">
    <source>
        <dbReference type="ARBA" id="ARBA00022801"/>
    </source>
</evidence>
<comment type="subunit">
    <text evidence="2 8">Monomer.</text>
</comment>
<evidence type="ECO:0000256" key="4">
    <source>
        <dbReference type="ARBA" id="ARBA00021247"/>
    </source>
</evidence>
<comment type="similarity">
    <text evidence="1 8">Belongs to the NTAQ1 family.</text>
</comment>
<feature type="domain" description="Protein N-terminal glutamine amidohydrolase alpha beta roll" evidence="9">
    <location>
        <begin position="1"/>
        <end position="152"/>
    </location>
</feature>
<evidence type="ECO:0000256" key="8">
    <source>
        <dbReference type="RuleBase" id="RU367082"/>
    </source>
</evidence>
<comment type="function">
    <text evidence="8">Mediates the side-chain deamidation of N-terminal glutamine residues to glutamate, an important step in N-end rule pathway of protein degradation. Conversion of the resulting N-terminal glutamine to glutamate renders the protein susceptible to arginylation, polyubiquitination and degradation as specified by the N-end rule. Does not act on substrates with internal or C-terminal glutamine and does not act on non-glutamine residues in any position.</text>
</comment>
<dbReference type="Pfam" id="PF09764">
    <property type="entry name" value="Nt_Gln_amidase"/>
    <property type="match status" value="1"/>
</dbReference>
<evidence type="ECO:0000313" key="11">
    <source>
        <dbReference type="Proteomes" id="UP000023152"/>
    </source>
</evidence>
<dbReference type="InterPro" id="IPR039733">
    <property type="entry name" value="NTAQ1"/>
</dbReference>
<evidence type="ECO:0000256" key="7">
    <source>
        <dbReference type="ARBA" id="ARBA00048768"/>
    </source>
</evidence>
<evidence type="ECO:0000259" key="9">
    <source>
        <dbReference type="Pfam" id="PF09764"/>
    </source>
</evidence>
<name>X6ND40_RETFI</name>
<evidence type="ECO:0000256" key="3">
    <source>
        <dbReference type="ARBA" id="ARBA00012718"/>
    </source>
</evidence>
<organism evidence="10 11">
    <name type="scientific">Reticulomyxa filosa</name>
    <dbReference type="NCBI Taxonomy" id="46433"/>
    <lineage>
        <taxon>Eukaryota</taxon>
        <taxon>Sar</taxon>
        <taxon>Rhizaria</taxon>
        <taxon>Retaria</taxon>
        <taxon>Foraminifera</taxon>
        <taxon>Monothalamids</taxon>
        <taxon>Reticulomyxidae</taxon>
        <taxon>Reticulomyxa</taxon>
    </lineage>
</organism>
<feature type="non-terminal residue" evidence="10">
    <location>
        <position position="1"/>
    </location>
</feature>
<dbReference type="InterPro" id="IPR023128">
    <property type="entry name" value="Prot_N_Gln_amidohydro_ab_roll"/>
</dbReference>
<comment type="caution">
    <text evidence="10">The sequence shown here is derived from an EMBL/GenBank/DDBJ whole genome shotgun (WGS) entry which is preliminary data.</text>
</comment>
<comment type="catalytic activity">
    <reaction evidence="7 8">
        <text>N-terminal L-glutaminyl-[protein] + H2O = N-terminal L-glutamyl-[protein] + NH4(+)</text>
        <dbReference type="Rhea" id="RHEA:50680"/>
        <dbReference type="Rhea" id="RHEA-COMP:12668"/>
        <dbReference type="Rhea" id="RHEA-COMP:12777"/>
        <dbReference type="ChEBI" id="CHEBI:15377"/>
        <dbReference type="ChEBI" id="CHEBI:28938"/>
        <dbReference type="ChEBI" id="CHEBI:64721"/>
        <dbReference type="ChEBI" id="CHEBI:64722"/>
        <dbReference type="EC" id="3.5.1.122"/>
    </reaction>
</comment>
<dbReference type="PANTHER" id="PTHR13035">
    <property type="entry name" value="PROTEIN N-TERMINAL GLUTAMINE AMIDOHYDROLASE"/>
    <property type="match status" value="1"/>
</dbReference>
<evidence type="ECO:0000256" key="2">
    <source>
        <dbReference type="ARBA" id="ARBA00011245"/>
    </source>
</evidence>
<dbReference type="PANTHER" id="PTHR13035:SF0">
    <property type="entry name" value="PROTEIN N-TERMINAL GLUTAMINE AMIDOHYDROLASE"/>
    <property type="match status" value="1"/>
</dbReference>
<sequence>IPIWNSKSSSNSLNPIIWDYHVIGLYLHPSNWSESVILDVDSRLSFPCKVGTFVEGSFQPQLVESQPIPKKWKHQFRCIPAQQYLNTFYSDRSHMLDLRDKTKKTYLSTPPTYPCILLEGMKNGTNLMKEFVDMKNRNGIGFVTDLDGFINFVKNFKQQSASKAK</sequence>
<accession>X6ND40</accession>
<dbReference type="GO" id="GO:0070773">
    <property type="term" value="F:protein-N-terminal glutamine amidohydrolase activity"/>
    <property type="evidence" value="ECO:0007669"/>
    <property type="project" value="UniProtKB-UniRule"/>
</dbReference>
<dbReference type="AlphaFoldDB" id="X6ND40"/>
<keyword evidence="5 8" id="KW-0378">Hydrolase</keyword>